<reference evidence="4" key="1">
    <citation type="submission" date="2021-09" db="EMBL/GenBank/DDBJ databases">
        <title>Fulvivirga sp. isolated from coastal sediment.</title>
        <authorList>
            <person name="Yu H."/>
        </authorList>
    </citation>
    <scope>NUCLEOTIDE SEQUENCE</scope>
    <source>
        <strain evidence="4">1062</strain>
    </source>
</reference>
<evidence type="ECO:0000259" key="2">
    <source>
        <dbReference type="Pfam" id="PF03544"/>
    </source>
</evidence>
<comment type="caution">
    <text evidence="4">The sequence shown here is derived from an EMBL/GenBank/DDBJ whole genome shotgun (WGS) entry which is preliminary data.</text>
</comment>
<dbReference type="Proteomes" id="UP001139409">
    <property type="component" value="Unassembled WGS sequence"/>
</dbReference>
<keyword evidence="1" id="KW-0732">Signal</keyword>
<proteinExistence type="predicted"/>
<dbReference type="EMBL" id="JAIXNE010000002">
    <property type="protein sequence ID" value="MCA6075451.1"/>
    <property type="molecule type" value="Genomic_DNA"/>
</dbReference>
<protein>
    <submittedName>
        <fullName evidence="4">Energy transducer TonB</fullName>
    </submittedName>
</protein>
<dbReference type="PROSITE" id="PS51257">
    <property type="entry name" value="PROKAR_LIPOPROTEIN"/>
    <property type="match status" value="1"/>
</dbReference>
<evidence type="ECO:0000313" key="6">
    <source>
        <dbReference type="Proteomes" id="UP001139409"/>
    </source>
</evidence>
<sequence length="121" mass="13535">MTIIKYLSVCFCVISISCSAQTLDEPEISAVMYGSYDSLLSVTQAIRKIVEKENNCHPGKVYVQMEIDTSGNVRQPKIVRSLCPAADSIAMIIAKQLKFHPAWQNQTKVKSNKIITIPFQQ</sequence>
<feature type="domain" description="TonB C-terminal" evidence="2">
    <location>
        <begin position="59"/>
        <end position="119"/>
    </location>
</feature>
<dbReference type="EMBL" id="JAIXNE010000004">
    <property type="protein sequence ID" value="MCA6077756.1"/>
    <property type="molecule type" value="Genomic_DNA"/>
</dbReference>
<dbReference type="Gene3D" id="3.30.1150.10">
    <property type="match status" value="1"/>
</dbReference>
<dbReference type="Pfam" id="PF03544">
    <property type="entry name" value="TonB_C"/>
    <property type="match status" value="1"/>
</dbReference>
<evidence type="ECO:0000313" key="3">
    <source>
        <dbReference type="EMBL" id="MCA6075451.1"/>
    </source>
</evidence>
<evidence type="ECO:0000313" key="4">
    <source>
        <dbReference type="EMBL" id="MCA6076628.1"/>
    </source>
</evidence>
<name>A0A9X1HTE1_9BACT</name>
<accession>A0A9X1HTE1</accession>
<dbReference type="EMBL" id="JAIXNE010000003">
    <property type="protein sequence ID" value="MCA6076628.1"/>
    <property type="molecule type" value="Genomic_DNA"/>
</dbReference>
<evidence type="ECO:0000313" key="5">
    <source>
        <dbReference type="EMBL" id="MCA6077756.1"/>
    </source>
</evidence>
<dbReference type="InterPro" id="IPR037682">
    <property type="entry name" value="TonB_C"/>
</dbReference>
<feature type="chain" id="PRO_5041155351" evidence="1">
    <location>
        <begin position="23"/>
        <end position="121"/>
    </location>
</feature>
<feature type="signal peptide" evidence="1">
    <location>
        <begin position="1"/>
        <end position="22"/>
    </location>
</feature>
<dbReference type="GO" id="GO:0055085">
    <property type="term" value="P:transmembrane transport"/>
    <property type="evidence" value="ECO:0007669"/>
    <property type="project" value="InterPro"/>
</dbReference>
<dbReference type="RefSeq" id="WP_225698552.1">
    <property type="nucleotide sequence ID" value="NZ_JAIXNE010000002.1"/>
</dbReference>
<evidence type="ECO:0000256" key="1">
    <source>
        <dbReference type="SAM" id="SignalP"/>
    </source>
</evidence>
<dbReference type="SUPFAM" id="SSF74653">
    <property type="entry name" value="TolA/TonB C-terminal domain"/>
    <property type="match status" value="1"/>
</dbReference>
<dbReference type="AlphaFoldDB" id="A0A9X1HTE1"/>
<organism evidence="4 6">
    <name type="scientific">Fulvivirga sedimenti</name>
    <dbReference type="NCBI Taxonomy" id="2879465"/>
    <lineage>
        <taxon>Bacteria</taxon>
        <taxon>Pseudomonadati</taxon>
        <taxon>Bacteroidota</taxon>
        <taxon>Cytophagia</taxon>
        <taxon>Cytophagales</taxon>
        <taxon>Fulvivirgaceae</taxon>
        <taxon>Fulvivirga</taxon>
    </lineage>
</organism>
<gene>
    <name evidence="3" type="ORF">LDX50_11265</name>
    <name evidence="4" type="ORF">LDX50_17235</name>
    <name evidence="5" type="ORF">LDX50_22955</name>
</gene>
<keyword evidence="6" id="KW-1185">Reference proteome</keyword>